<feature type="transmembrane region" description="Helical" evidence="1">
    <location>
        <begin position="68"/>
        <end position="92"/>
    </location>
</feature>
<dbReference type="EMBL" id="AP025591">
    <property type="protein sequence ID" value="BDG04174.1"/>
    <property type="molecule type" value="Genomic_DNA"/>
</dbReference>
<keyword evidence="1" id="KW-0472">Membrane</keyword>
<keyword evidence="1" id="KW-0812">Transmembrane</keyword>
<feature type="transmembrane region" description="Helical" evidence="1">
    <location>
        <begin position="7"/>
        <end position="30"/>
    </location>
</feature>
<gene>
    <name evidence="2" type="ORF">AMOR_31700</name>
</gene>
<organism evidence="2 3">
    <name type="scientific">Anaeromyxobacter oryzae</name>
    <dbReference type="NCBI Taxonomy" id="2918170"/>
    <lineage>
        <taxon>Bacteria</taxon>
        <taxon>Pseudomonadati</taxon>
        <taxon>Myxococcota</taxon>
        <taxon>Myxococcia</taxon>
        <taxon>Myxococcales</taxon>
        <taxon>Cystobacterineae</taxon>
        <taxon>Anaeromyxobacteraceae</taxon>
        <taxon>Anaeromyxobacter</taxon>
    </lineage>
</organism>
<evidence type="ECO:0000256" key="1">
    <source>
        <dbReference type="SAM" id="Phobius"/>
    </source>
</evidence>
<accession>A0ABM7WXE4</accession>
<keyword evidence="1" id="KW-1133">Transmembrane helix</keyword>
<dbReference type="RefSeq" id="WP_248352545.1">
    <property type="nucleotide sequence ID" value="NZ_AP025591.1"/>
</dbReference>
<keyword evidence="3" id="KW-1185">Reference proteome</keyword>
<protein>
    <submittedName>
        <fullName evidence="2">Hydrogenase</fullName>
    </submittedName>
</protein>
<sequence length="138" mass="14447">MRDHARSLVRLGMTLFLVGLLTGLAIQPMVNPRAGLAAHLEGVLNGIFVIVVGLAWKELGLGERAARITFALLVFGTWANWATTTAIGILGTSKATPIAGAGHSGTPLAENAVLAMLALVTVAMVAACGTMAFRLWRR</sequence>
<feature type="transmembrane region" description="Helical" evidence="1">
    <location>
        <begin position="112"/>
        <end position="136"/>
    </location>
</feature>
<evidence type="ECO:0000313" key="3">
    <source>
        <dbReference type="Proteomes" id="UP001162891"/>
    </source>
</evidence>
<reference evidence="3" key="1">
    <citation type="journal article" date="2022" name="Int. J. Syst. Evol. Microbiol.">
        <title>Anaeromyxobacter oryzae sp. nov., Anaeromyxobacter diazotrophicus sp. nov. and Anaeromyxobacter paludicola sp. nov., isolated from paddy soils.</title>
        <authorList>
            <person name="Itoh H."/>
            <person name="Xu Z."/>
            <person name="Mise K."/>
            <person name="Masuda Y."/>
            <person name="Ushijima N."/>
            <person name="Hayakawa C."/>
            <person name="Shiratori Y."/>
            <person name="Senoo K."/>
        </authorList>
    </citation>
    <scope>NUCLEOTIDE SEQUENCE [LARGE SCALE GENOMIC DNA]</scope>
    <source>
        <strain evidence="3">Red232</strain>
    </source>
</reference>
<dbReference type="InterPro" id="IPR058965">
    <property type="entry name" value="SOI/HabA-like"/>
</dbReference>
<name>A0ABM7WXE4_9BACT</name>
<dbReference type="Pfam" id="PF26512">
    <property type="entry name" value="SOI"/>
    <property type="match status" value="1"/>
</dbReference>
<evidence type="ECO:0000313" key="2">
    <source>
        <dbReference type="EMBL" id="BDG04174.1"/>
    </source>
</evidence>
<feature type="transmembrane region" description="Helical" evidence="1">
    <location>
        <begin position="36"/>
        <end position="56"/>
    </location>
</feature>
<dbReference type="Proteomes" id="UP001162891">
    <property type="component" value="Chromosome"/>
</dbReference>
<proteinExistence type="predicted"/>